<gene>
    <name evidence="2" type="primary">LOC142175868</name>
</gene>
<sequence length="120" mass="13527">MPFYGARGIVLGNRVSRSDIEVDKVKVETVENLPPPISVKGVRSFLGHTGFYRRFINNFLKIATPLCMFLEKYVTFNFDEACLKAFEELKNQLVVAVIIATPDWSLPFELMCIASDHAIG</sequence>
<reference evidence="1" key="1">
    <citation type="journal article" date="2014" name="Nat. Commun.">
        <title>The tobacco genome sequence and its comparison with those of tomato and potato.</title>
        <authorList>
            <person name="Sierro N."/>
            <person name="Battey J.N."/>
            <person name="Ouadi S."/>
            <person name="Bakaher N."/>
            <person name="Bovet L."/>
            <person name="Willig A."/>
            <person name="Goepfert S."/>
            <person name="Peitsch M.C."/>
            <person name="Ivanov N.V."/>
        </authorList>
    </citation>
    <scope>NUCLEOTIDE SEQUENCE [LARGE SCALE GENOMIC DNA]</scope>
</reference>
<protein>
    <submittedName>
        <fullName evidence="2">Mitochondrial protein AtMg00860</fullName>
    </submittedName>
</protein>
<proteinExistence type="predicted"/>
<dbReference type="RefSeq" id="XP_075098974.1">
    <property type="nucleotide sequence ID" value="XM_075242873.1"/>
</dbReference>
<name>A0AC58TP19_TOBAC</name>
<evidence type="ECO:0000313" key="2">
    <source>
        <dbReference type="RefSeq" id="XP_075098974.1"/>
    </source>
</evidence>
<reference evidence="2" key="2">
    <citation type="submission" date="2025-08" db="UniProtKB">
        <authorList>
            <consortium name="RefSeq"/>
        </authorList>
    </citation>
    <scope>IDENTIFICATION</scope>
    <source>
        <tissue evidence="2">Leaf</tissue>
    </source>
</reference>
<keyword evidence="1" id="KW-1185">Reference proteome</keyword>
<accession>A0AC58TP19</accession>
<evidence type="ECO:0000313" key="1">
    <source>
        <dbReference type="Proteomes" id="UP000790787"/>
    </source>
</evidence>
<organism evidence="1 2">
    <name type="scientific">Nicotiana tabacum</name>
    <name type="common">Common tobacco</name>
    <dbReference type="NCBI Taxonomy" id="4097"/>
    <lineage>
        <taxon>Eukaryota</taxon>
        <taxon>Viridiplantae</taxon>
        <taxon>Streptophyta</taxon>
        <taxon>Embryophyta</taxon>
        <taxon>Tracheophyta</taxon>
        <taxon>Spermatophyta</taxon>
        <taxon>Magnoliopsida</taxon>
        <taxon>eudicotyledons</taxon>
        <taxon>Gunneridae</taxon>
        <taxon>Pentapetalae</taxon>
        <taxon>asterids</taxon>
        <taxon>lamiids</taxon>
        <taxon>Solanales</taxon>
        <taxon>Solanaceae</taxon>
        <taxon>Nicotianoideae</taxon>
        <taxon>Nicotianeae</taxon>
        <taxon>Nicotiana</taxon>
    </lineage>
</organism>
<dbReference type="Proteomes" id="UP000790787">
    <property type="component" value="Chromosome 3"/>
</dbReference>